<dbReference type="Pfam" id="PF00326">
    <property type="entry name" value="Peptidase_S9"/>
    <property type="match status" value="1"/>
</dbReference>
<name>A0A5B7FZH3_PORTR</name>
<dbReference type="InterPro" id="IPR029058">
    <property type="entry name" value="AB_hydrolase_fold"/>
</dbReference>
<evidence type="ECO:0000259" key="1">
    <source>
        <dbReference type="Pfam" id="PF00326"/>
    </source>
</evidence>
<accession>A0A5B7FZH3</accession>
<comment type="caution">
    <text evidence="2">The sequence shown here is derived from an EMBL/GenBank/DDBJ whole genome shotgun (WGS) entry which is preliminary data.</text>
</comment>
<dbReference type="PANTHER" id="PTHR11731:SF193">
    <property type="entry name" value="DIPEPTIDYL PEPTIDASE 9"/>
    <property type="match status" value="1"/>
</dbReference>
<gene>
    <name evidence="2" type="primary">Dpp9</name>
    <name evidence="2" type="ORF">E2C01_044488</name>
</gene>
<dbReference type="GO" id="GO:0008239">
    <property type="term" value="F:dipeptidyl-peptidase activity"/>
    <property type="evidence" value="ECO:0007669"/>
    <property type="project" value="TreeGrafter"/>
</dbReference>
<dbReference type="Gene3D" id="3.40.50.1820">
    <property type="entry name" value="alpha/beta hydrolase"/>
    <property type="match status" value="1"/>
</dbReference>
<dbReference type="GO" id="GO:0008236">
    <property type="term" value="F:serine-type peptidase activity"/>
    <property type="evidence" value="ECO:0007669"/>
    <property type="project" value="InterPro"/>
</dbReference>
<protein>
    <submittedName>
        <fullName evidence="2">Dipeptidyl peptidase 9</fullName>
    </submittedName>
</protein>
<evidence type="ECO:0000313" key="3">
    <source>
        <dbReference type="Proteomes" id="UP000324222"/>
    </source>
</evidence>
<feature type="domain" description="Peptidase S9 prolyl oligopeptidase catalytic" evidence="1">
    <location>
        <begin position="12"/>
        <end position="112"/>
    </location>
</feature>
<dbReference type="OrthoDB" id="16520at2759"/>
<sequence length="116" mass="13059">METDHYELYLNPVIYNQGTVEIDDQVEVLELLAGQCDYLDLTRLAVTGWSYGGYLSLMALAHRPDLFRLAIAGAPVVSWGLYDTGYTERYMDLPSVNRDGYRAGSVLSYVNNLPDE</sequence>
<keyword evidence="3" id="KW-1185">Reference proteome</keyword>
<reference evidence="2 3" key="1">
    <citation type="submission" date="2019-05" db="EMBL/GenBank/DDBJ databases">
        <title>Another draft genome of Portunus trituberculatus and its Hox gene families provides insights of decapod evolution.</title>
        <authorList>
            <person name="Jeong J.-H."/>
            <person name="Song I."/>
            <person name="Kim S."/>
            <person name="Choi T."/>
            <person name="Kim D."/>
            <person name="Ryu S."/>
            <person name="Kim W."/>
        </authorList>
    </citation>
    <scope>NUCLEOTIDE SEQUENCE [LARGE SCALE GENOMIC DNA]</scope>
    <source>
        <tissue evidence="2">Muscle</tissue>
    </source>
</reference>
<dbReference type="AlphaFoldDB" id="A0A5B7FZH3"/>
<dbReference type="PANTHER" id="PTHR11731">
    <property type="entry name" value="PROTEASE FAMILY S9B,C DIPEPTIDYL-PEPTIDASE IV-RELATED"/>
    <property type="match status" value="1"/>
</dbReference>
<dbReference type="InterPro" id="IPR050278">
    <property type="entry name" value="Serine_Prot_S9B/DPPIV"/>
</dbReference>
<proteinExistence type="predicted"/>
<dbReference type="SUPFAM" id="SSF53474">
    <property type="entry name" value="alpha/beta-Hydrolases"/>
    <property type="match status" value="1"/>
</dbReference>
<organism evidence="2 3">
    <name type="scientific">Portunus trituberculatus</name>
    <name type="common">Swimming crab</name>
    <name type="synonym">Neptunus trituberculatus</name>
    <dbReference type="NCBI Taxonomy" id="210409"/>
    <lineage>
        <taxon>Eukaryota</taxon>
        <taxon>Metazoa</taxon>
        <taxon>Ecdysozoa</taxon>
        <taxon>Arthropoda</taxon>
        <taxon>Crustacea</taxon>
        <taxon>Multicrustacea</taxon>
        <taxon>Malacostraca</taxon>
        <taxon>Eumalacostraca</taxon>
        <taxon>Eucarida</taxon>
        <taxon>Decapoda</taxon>
        <taxon>Pleocyemata</taxon>
        <taxon>Brachyura</taxon>
        <taxon>Eubrachyura</taxon>
        <taxon>Portunoidea</taxon>
        <taxon>Portunidae</taxon>
        <taxon>Portuninae</taxon>
        <taxon>Portunus</taxon>
    </lineage>
</organism>
<dbReference type="EMBL" id="VSRR010009646">
    <property type="protein sequence ID" value="MPC50659.1"/>
    <property type="molecule type" value="Genomic_DNA"/>
</dbReference>
<dbReference type="InterPro" id="IPR001375">
    <property type="entry name" value="Peptidase_S9_cat"/>
</dbReference>
<dbReference type="Proteomes" id="UP000324222">
    <property type="component" value="Unassembled WGS sequence"/>
</dbReference>
<evidence type="ECO:0000313" key="2">
    <source>
        <dbReference type="EMBL" id="MPC50659.1"/>
    </source>
</evidence>
<dbReference type="GO" id="GO:0006508">
    <property type="term" value="P:proteolysis"/>
    <property type="evidence" value="ECO:0007669"/>
    <property type="project" value="InterPro"/>
</dbReference>